<sequence>MVHLDHSRAFGGAELALRRTLLAQAPWEPTVVLPSDGDGDDGPFAGLRDHGVEVVPVGPAQPAGLGEGAGLRRAVGGLASVAGTARALRATAAFRAAEVVHANTSRAALYGALAVRRGEQAFVVHLRDLVTAEGAGRFGAVALQRVVLPRADAVVANSRATLDTARPYLRPGTPALVLQSPLGLGEFSAQGRDDGRVGPVRTVGMVARLAPWKGQLLLLEAFARAFAGSDVRLRLVGAAQFGEEGYVAGLRRRAAELRVADRVDLTGHVDDVAAQIASLDVCVQASLRPEPLGQNVLQYLALGRPTVVADAGGPTEWVTDGANGLVFHQGDVDSLTAALARLRDDDGLRGRLAVAAARTPGIATDAEVAARLGELFASVAGSRRPAPGPARPRGAGRSPARRSRRATAR</sequence>
<name>A0ABS7ZEG7_9MICO</name>
<organism evidence="6 7">
    <name type="scientific">Isoptericola luteus</name>
    <dbReference type="NCBI Taxonomy" id="2879484"/>
    <lineage>
        <taxon>Bacteria</taxon>
        <taxon>Bacillati</taxon>
        <taxon>Actinomycetota</taxon>
        <taxon>Actinomycetes</taxon>
        <taxon>Micrococcales</taxon>
        <taxon>Promicromonosporaceae</taxon>
        <taxon>Isoptericola</taxon>
    </lineage>
</organism>
<evidence type="ECO:0000313" key="6">
    <source>
        <dbReference type="EMBL" id="MCA5892867.1"/>
    </source>
</evidence>
<dbReference type="SUPFAM" id="SSF53756">
    <property type="entry name" value="UDP-Glycosyltransferase/glycogen phosphorylase"/>
    <property type="match status" value="1"/>
</dbReference>
<evidence type="ECO:0000259" key="5">
    <source>
        <dbReference type="Pfam" id="PF13579"/>
    </source>
</evidence>
<dbReference type="RefSeq" id="WP_225564628.1">
    <property type="nucleotide sequence ID" value="NZ_JAIXCQ010000003.1"/>
</dbReference>
<dbReference type="Pfam" id="PF00534">
    <property type="entry name" value="Glycos_transf_1"/>
    <property type="match status" value="1"/>
</dbReference>
<dbReference type="Gene3D" id="3.40.50.2000">
    <property type="entry name" value="Glycogen Phosphorylase B"/>
    <property type="match status" value="2"/>
</dbReference>
<dbReference type="PANTHER" id="PTHR12526">
    <property type="entry name" value="GLYCOSYLTRANSFERASE"/>
    <property type="match status" value="1"/>
</dbReference>
<feature type="region of interest" description="Disordered" evidence="3">
    <location>
        <begin position="379"/>
        <end position="409"/>
    </location>
</feature>
<dbReference type="InterPro" id="IPR028098">
    <property type="entry name" value="Glyco_trans_4-like_N"/>
</dbReference>
<dbReference type="PANTHER" id="PTHR12526:SF636">
    <property type="entry name" value="BLL3647 PROTEIN"/>
    <property type="match status" value="1"/>
</dbReference>
<dbReference type="Pfam" id="PF13579">
    <property type="entry name" value="Glyco_trans_4_4"/>
    <property type="match status" value="1"/>
</dbReference>
<dbReference type="CDD" id="cd03801">
    <property type="entry name" value="GT4_PimA-like"/>
    <property type="match status" value="1"/>
</dbReference>
<feature type="domain" description="Glycosyl transferase family 1" evidence="4">
    <location>
        <begin position="201"/>
        <end position="356"/>
    </location>
</feature>
<accession>A0ABS7ZEG7</accession>
<keyword evidence="1" id="KW-0328">Glycosyltransferase</keyword>
<gene>
    <name evidence="6" type="ORF">LEP48_05795</name>
</gene>
<dbReference type="EMBL" id="JAIXCQ010000003">
    <property type="protein sequence ID" value="MCA5892867.1"/>
    <property type="molecule type" value="Genomic_DNA"/>
</dbReference>
<comment type="caution">
    <text evidence="6">The sequence shown here is derived from an EMBL/GenBank/DDBJ whole genome shotgun (WGS) entry which is preliminary data.</text>
</comment>
<feature type="domain" description="Glycosyltransferase subfamily 4-like N-terminal" evidence="5">
    <location>
        <begin position="22"/>
        <end position="174"/>
    </location>
</feature>
<keyword evidence="2" id="KW-0808">Transferase</keyword>
<reference evidence="6 7" key="1">
    <citation type="submission" date="2021-09" db="EMBL/GenBank/DDBJ databases">
        <title>Isoptericola luteus sp. nov., a novel bacterium isolated from Harbin, the capital city of Heilongjiang province.</title>
        <authorList>
            <person name="Li J."/>
        </authorList>
    </citation>
    <scope>NUCLEOTIDE SEQUENCE [LARGE SCALE GENOMIC DNA]</scope>
    <source>
        <strain evidence="6 7">NEAU-Y5</strain>
    </source>
</reference>
<dbReference type="InterPro" id="IPR001296">
    <property type="entry name" value="Glyco_trans_1"/>
</dbReference>
<evidence type="ECO:0000313" key="7">
    <source>
        <dbReference type="Proteomes" id="UP001319870"/>
    </source>
</evidence>
<protein>
    <submittedName>
        <fullName evidence="6">Glycosyltransferase family 4 protein</fullName>
    </submittedName>
</protein>
<evidence type="ECO:0000256" key="3">
    <source>
        <dbReference type="SAM" id="MobiDB-lite"/>
    </source>
</evidence>
<feature type="compositionally biased region" description="Low complexity" evidence="3">
    <location>
        <begin position="380"/>
        <end position="398"/>
    </location>
</feature>
<dbReference type="Proteomes" id="UP001319870">
    <property type="component" value="Unassembled WGS sequence"/>
</dbReference>
<evidence type="ECO:0000259" key="4">
    <source>
        <dbReference type="Pfam" id="PF00534"/>
    </source>
</evidence>
<evidence type="ECO:0000256" key="2">
    <source>
        <dbReference type="ARBA" id="ARBA00022679"/>
    </source>
</evidence>
<keyword evidence="7" id="KW-1185">Reference proteome</keyword>
<feature type="compositionally biased region" description="Basic residues" evidence="3">
    <location>
        <begin position="399"/>
        <end position="409"/>
    </location>
</feature>
<proteinExistence type="predicted"/>
<evidence type="ECO:0000256" key="1">
    <source>
        <dbReference type="ARBA" id="ARBA00022676"/>
    </source>
</evidence>